<sequence length="209" mass="23273">MQQRSERTLRRLVDSAASEFDRGGYARTTLDDITRAAGVTKGALYHHFSSRDALADAVQISCRDLLEDLLDAARAREPSPLQLVVDVTHCLNRLLHHESVVRASVRIARERAQVPPPPFDFYRLWLGHARTLLEEAQKSQELAEGLSDTASQALVTSVTAGVEVLWWDGTPYPESADRLTAVWDLLLPLIAREETGQRLRTAPPEEVGV</sequence>
<dbReference type="SUPFAM" id="SSF46689">
    <property type="entry name" value="Homeodomain-like"/>
    <property type="match status" value="1"/>
</dbReference>
<dbReference type="SUPFAM" id="SSF48498">
    <property type="entry name" value="Tetracyclin repressor-like, C-terminal domain"/>
    <property type="match status" value="1"/>
</dbReference>
<evidence type="ECO:0000313" key="6">
    <source>
        <dbReference type="EMBL" id="RMI40623.1"/>
    </source>
</evidence>
<accession>A0A3M2LVQ5</accession>
<dbReference type="GO" id="GO:0003700">
    <property type="term" value="F:DNA-binding transcription factor activity"/>
    <property type="evidence" value="ECO:0007669"/>
    <property type="project" value="TreeGrafter"/>
</dbReference>
<organism evidence="6 7">
    <name type="scientific">Streptomyces triticirhizae</name>
    <dbReference type="NCBI Taxonomy" id="2483353"/>
    <lineage>
        <taxon>Bacteria</taxon>
        <taxon>Bacillati</taxon>
        <taxon>Actinomycetota</taxon>
        <taxon>Actinomycetes</taxon>
        <taxon>Kitasatosporales</taxon>
        <taxon>Streptomycetaceae</taxon>
        <taxon>Streptomyces</taxon>
    </lineage>
</organism>
<dbReference type="Gene3D" id="1.10.357.10">
    <property type="entry name" value="Tetracycline Repressor, domain 2"/>
    <property type="match status" value="1"/>
</dbReference>
<evidence type="ECO:0000256" key="1">
    <source>
        <dbReference type="ARBA" id="ARBA00023015"/>
    </source>
</evidence>
<comment type="caution">
    <text evidence="6">The sequence shown here is derived from an EMBL/GenBank/DDBJ whole genome shotgun (WGS) entry which is preliminary data.</text>
</comment>
<dbReference type="InterPro" id="IPR047923">
    <property type="entry name" value="ArpA-like"/>
</dbReference>
<feature type="domain" description="HTH tetR-type" evidence="5">
    <location>
        <begin position="6"/>
        <end position="66"/>
    </location>
</feature>
<keyword evidence="2 4" id="KW-0238">DNA-binding</keyword>
<evidence type="ECO:0000256" key="4">
    <source>
        <dbReference type="PROSITE-ProRule" id="PRU00335"/>
    </source>
</evidence>
<name>A0A3M2LVQ5_9ACTN</name>
<dbReference type="RefSeq" id="WP_122183907.1">
    <property type="nucleotide sequence ID" value="NZ_RFFJ01000055.1"/>
</dbReference>
<dbReference type="InterPro" id="IPR050109">
    <property type="entry name" value="HTH-type_TetR-like_transc_reg"/>
</dbReference>
<dbReference type="PRINTS" id="PR00455">
    <property type="entry name" value="HTHTETR"/>
</dbReference>
<protein>
    <submittedName>
        <fullName evidence="6">TetR/AcrR family transcriptional regulator</fullName>
    </submittedName>
</protein>
<dbReference type="InterPro" id="IPR001647">
    <property type="entry name" value="HTH_TetR"/>
</dbReference>
<dbReference type="InterPro" id="IPR009057">
    <property type="entry name" value="Homeodomain-like_sf"/>
</dbReference>
<dbReference type="NCBIfam" id="NF041196">
    <property type="entry name" value="ScbR_bind_reg"/>
    <property type="match status" value="1"/>
</dbReference>
<dbReference type="PANTHER" id="PTHR30055">
    <property type="entry name" value="HTH-TYPE TRANSCRIPTIONAL REGULATOR RUTR"/>
    <property type="match status" value="1"/>
</dbReference>
<evidence type="ECO:0000259" key="5">
    <source>
        <dbReference type="PROSITE" id="PS50977"/>
    </source>
</evidence>
<evidence type="ECO:0000256" key="2">
    <source>
        <dbReference type="ARBA" id="ARBA00023125"/>
    </source>
</evidence>
<evidence type="ECO:0000256" key="3">
    <source>
        <dbReference type="ARBA" id="ARBA00023163"/>
    </source>
</evidence>
<proteinExistence type="predicted"/>
<keyword evidence="1" id="KW-0805">Transcription regulation</keyword>
<dbReference type="GO" id="GO:0000976">
    <property type="term" value="F:transcription cis-regulatory region binding"/>
    <property type="evidence" value="ECO:0007669"/>
    <property type="project" value="TreeGrafter"/>
</dbReference>
<dbReference type="PANTHER" id="PTHR30055:SF234">
    <property type="entry name" value="HTH-TYPE TRANSCRIPTIONAL REGULATOR BETI"/>
    <property type="match status" value="1"/>
</dbReference>
<feature type="DNA-binding region" description="H-T-H motif" evidence="4">
    <location>
        <begin position="29"/>
        <end position="48"/>
    </location>
</feature>
<dbReference type="EMBL" id="RFFJ01000055">
    <property type="protein sequence ID" value="RMI40623.1"/>
    <property type="molecule type" value="Genomic_DNA"/>
</dbReference>
<reference evidence="6 7" key="1">
    <citation type="submission" date="2018-10" db="EMBL/GenBank/DDBJ databases">
        <title>Isolation, diversity and antifungal activity of actinobacteria from wheat.</title>
        <authorList>
            <person name="Han C."/>
        </authorList>
    </citation>
    <scope>NUCLEOTIDE SEQUENCE [LARGE SCALE GENOMIC DNA]</scope>
    <source>
        <strain evidence="6 7">NEAU-YY642</strain>
    </source>
</reference>
<keyword evidence="7" id="KW-1185">Reference proteome</keyword>
<dbReference type="Pfam" id="PF00440">
    <property type="entry name" value="TetR_N"/>
    <property type="match status" value="1"/>
</dbReference>
<gene>
    <name evidence="6" type="ORF">EBN88_12410</name>
</gene>
<dbReference type="PROSITE" id="PS50977">
    <property type="entry name" value="HTH_TETR_2"/>
    <property type="match status" value="1"/>
</dbReference>
<dbReference type="InterPro" id="IPR036271">
    <property type="entry name" value="Tet_transcr_reg_TetR-rel_C_sf"/>
</dbReference>
<evidence type="ECO:0000313" key="7">
    <source>
        <dbReference type="Proteomes" id="UP000278673"/>
    </source>
</evidence>
<keyword evidence="3" id="KW-0804">Transcription</keyword>
<dbReference type="Proteomes" id="UP000278673">
    <property type="component" value="Unassembled WGS sequence"/>
</dbReference>
<dbReference type="AlphaFoldDB" id="A0A3M2LVQ5"/>